<comment type="subcellular location">
    <subcellularLocation>
        <location evidence="1">Membrane</location>
        <topology evidence="1">Multi-pass membrane protein</topology>
    </subcellularLocation>
</comment>
<feature type="non-terminal residue" evidence="7">
    <location>
        <position position="1"/>
    </location>
</feature>
<evidence type="ECO:0000256" key="4">
    <source>
        <dbReference type="ARBA" id="ARBA00022989"/>
    </source>
</evidence>
<keyword evidence="8" id="KW-1185">Reference proteome</keyword>
<dbReference type="AlphaFoldDB" id="A0A8X7WWH4"/>
<dbReference type="OrthoDB" id="9994280at2759"/>
<dbReference type="PANTHER" id="PTHR31815:SF3">
    <property type="entry name" value="TRANSMEMBRANE PROTEIN 200B"/>
    <property type="match status" value="1"/>
</dbReference>
<feature type="transmembrane region" description="Helical" evidence="6">
    <location>
        <begin position="55"/>
        <end position="77"/>
    </location>
</feature>
<reference evidence="7 8" key="1">
    <citation type="journal article" date="2021" name="Cell">
        <title>Tracing the genetic footprints of vertebrate landing in non-teleost ray-finned fishes.</title>
        <authorList>
            <person name="Bi X."/>
            <person name="Wang K."/>
            <person name="Yang L."/>
            <person name="Pan H."/>
            <person name="Jiang H."/>
            <person name="Wei Q."/>
            <person name="Fang M."/>
            <person name="Yu H."/>
            <person name="Zhu C."/>
            <person name="Cai Y."/>
            <person name="He Y."/>
            <person name="Gan X."/>
            <person name="Zeng H."/>
            <person name="Yu D."/>
            <person name="Zhu Y."/>
            <person name="Jiang H."/>
            <person name="Qiu Q."/>
            <person name="Yang H."/>
            <person name="Zhang Y.E."/>
            <person name="Wang W."/>
            <person name="Zhu M."/>
            <person name="He S."/>
            <person name="Zhang G."/>
        </authorList>
    </citation>
    <scope>NUCLEOTIDE SEQUENCE [LARGE SCALE GENOMIC DNA]</scope>
    <source>
        <strain evidence="7">Bchr_013</strain>
    </source>
</reference>
<dbReference type="Pfam" id="PF10177">
    <property type="entry name" value="DUF2371"/>
    <property type="match status" value="1"/>
</dbReference>
<proteinExistence type="inferred from homology"/>
<keyword evidence="3 6" id="KW-0812">Transmembrane</keyword>
<dbReference type="PANTHER" id="PTHR31815">
    <property type="entry name" value="AGAP005329-PA"/>
    <property type="match status" value="1"/>
</dbReference>
<comment type="caution">
    <text evidence="7">The sequence shown here is derived from an EMBL/GenBank/DDBJ whole genome shotgun (WGS) entry which is preliminary data.</text>
</comment>
<feature type="non-terminal residue" evidence="7">
    <location>
        <position position="427"/>
    </location>
</feature>
<feature type="transmembrane region" description="Helical" evidence="6">
    <location>
        <begin position="114"/>
        <end position="135"/>
    </location>
</feature>
<sequence>MTAATGAWVGQAMRRQEPSNLVEPAPFRQRRSRFRRWPRKETSVKGKLRIKSPSGAFLILGVFVVLVGVGVAVAGYWPNKGQRGGEDSRSSSRAVGVRNILSAHSRLQNDRMKLLGPVIMGVGLFIFICANTMLYENRDKETRLLLTQQIMDSMMAVSQSAAQDGIEDRNTHGLTGMGSPDLNIRCLDVLSGSDSPTVRAKSDHVAKWAECCRPTILQTQVQFIQQKEHSPSLSLHSIHSDSCNSSDGNVHMLSCAEDVPGTPISAASALLLPVIKVNNWPIESGNGFHGVTVQSAETPTEIPSGIESGTAVIGDNFSRGHVVVNMDSFPVQNVLTKKLCPPELSRKEFTSDTHINMAGHSKSLDLGQVGLHLVAPMEERKNRSWPRLDLCNIKWYTKLGEREDTMDKLLDQLEQQLYQWEQNYNET</sequence>
<organism evidence="7 8">
    <name type="scientific">Polypterus senegalus</name>
    <name type="common">Senegal bichir</name>
    <dbReference type="NCBI Taxonomy" id="55291"/>
    <lineage>
        <taxon>Eukaryota</taxon>
        <taxon>Metazoa</taxon>
        <taxon>Chordata</taxon>
        <taxon>Craniata</taxon>
        <taxon>Vertebrata</taxon>
        <taxon>Euteleostomi</taxon>
        <taxon>Actinopterygii</taxon>
        <taxon>Polypteriformes</taxon>
        <taxon>Polypteridae</taxon>
        <taxon>Polypterus</taxon>
    </lineage>
</organism>
<dbReference type="GO" id="GO:0016020">
    <property type="term" value="C:membrane"/>
    <property type="evidence" value="ECO:0007669"/>
    <property type="project" value="UniProtKB-SubCell"/>
</dbReference>
<dbReference type="Proteomes" id="UP000886611">
    <property type="component" value="Unassembled WGS sequence"/>
</dbReference>
<protein>
    <submittedName>
        <fullName evidence="7">T200A protein</fullName>
    </submittedName>
</protein>
<evidence type="ECO:0000256" key="3">
    <source>
        <dbReference type="ARBA" id="ARBA00022692"/>
    </source>
</evidence>
<evidence type="ECO:0000313" key="8">
    <source>
        <dbReference type="Proteomes" id="UP000886611"/>
    </source>
</evidence>
<evidence type="ECO:0000256" key="5">
    <source>
        <dbReference type="ARBA" id="ARBA00023136"/>
    </source>
</evidence>
<keyword evidence="5 6" id="KW-0472">Membrane</keyword>
<evidence type="ECO:0000256" key="6">
    <source>
        <dbReference type="SAM" id="Phobius"/>
    </source>
</evidence>
<comment type="similarity">
    <text evidence="2">Belongs to the TMEM200 family.</text>
</comment>
<keyword evidence="4 6" id="KW-1133">Transmembrane helix</keyword>
<gene>
    <name evidence="7" type="primary">Tmem200a_1</name>
    <name evidence="7" type="ORF">GTO96_0018667</name>
</gene>
<evidence type="ECO:0000256" key="2">
    <source>
        <dbReference type="ARBA" id="ARBA00005308"/>
    </source>
</evidence>
<dbReference type="EMBL" id="JAATIS010007548">
    <property type="protein sequence ID" value="KAG2457953.1"/>
    <property type="molecule type" value="Genomic_DNA"/>
</dbReference>
<evidence type="ECO:0000313" key="7">
    <source>
        <dbReference type="EMBL" id="KAG2457953.1"/>
    </source>
</evidence>
<evidence type="ECO:0000256" key="1">
    <source>
        <dbReference type="ARBA" id="ARBA00004141"/>
    </source>
</evidence>
<accession>A0A8X7WWH4</accession>
<dbReference type="InterPro" id="IPR018787">
    <property type="entry name" value="DUF2371_TMEM200"/>
</dbReference>
<name>A0A8X7WWH4_POLSE</name>